<reference evidence="2" key="1">
    <citation type="submission" date="2023-10" db="EMBL/GenBank/DDBJ databases">
        <authorList>
            <person name="Chen Y."/>
            <person name="Shah S."/>
            <person name="Dougan E. K."/>
            <person name="Thang M."/>
            <person name="Chan C."/>
        </authorList>
    </citation>
    <scope>NUCLEOTIDE SEQUENCE [LARGE SCALE GENOMIC DNA]</scope>
</reference>
<gene>
    <name evidence="2" type="ORF">PCOR1329_LOCUS55966</name>
</gene>
<evidence type="ECO:0000313" key="3">
    <source>
        <dbReference type="Proteomes" id="UP001189429"/>
    </source>
</evidence>
<proteinExistence type="predicted"/>
<feature type="region of interest" description="Disordered" evidence="1">
    <location>
        <begin position="122"/>
        <end position="182"/>
    </location>
</feature>
<name>A0ABN9V9P9_9DINO</name>
<sequence length="182" mass="20309">EEEEEEEEKEEGGRGIDRDAYCAVDRLSKFDRLQTCHKPNAASRMRNTYCSKLQGRTRTRLGGLQRCAKKKLPHGSAWRQERTIPTARAYTAAPGRAHPWPGPRVQRRRRPRGLGTHALLRRAGGQRPRCTSRSRRAPTGGPRLGIPAPTQCAVDAAPPTWTEGKNMQGPRPRSATRKSDPG</sequence>
<dbReference type="Proteomes" id="UP001189429">
    <property type="component" value="Unassembled WGS sequence"/>
</dbReference>
<keyword evidence="3" id="KW-1185">Reference proteome</keyword>
<protein>
    <submittedName>
        <fullName evidence="2">Uncharacterized protein</fullName>
    </submittedName>
</protein>
<evidence type="ECO:0000313" key="2">
    <source>
        <dbReference type="EMBL" id="CAK0869702.1"/>
    </source>
</evidence>
<organism evidence="2 3">
    <name type="scientific">Prorocentrum cordatum</name>
    <dbReference type="NCBI Taxonomy" id="2364126"/>
    <lineage>
        <taxon>Eukaryota</taxon>
        <taxon>Sar</taxon>
        <taxon>Alveolata</taxon>
        <taxon>Dinophyceae</taxon>
        <taxon>Prorocentrales</taxon>
        <taxon>Prorocentraceae</taxon>
        <taxon>Prorocentrum</taxon>
    </lineage>
</organism>
<accession>A0ABN9V9P9</accession>
<evidence type="ECO:0000256" key="1">
    <source>
        <dbReference type="SAM" id="MobiDB-lite"/>
    </source>
</evidence>
<feature type="non-terminal residue" evidence="2">
    <location>
        <position position="1"/>
    </location>
</feature>
<dbReference type="EMBL" id="CAUYUJ010016874">
    <property type="protein sequence ID" value="CAK0869702.1"/>
    <property type="molecule type" value="Genomic_DNA"/>
</dbReference>
<comment type="caution">
    <text evidence="2">The sequence shown here is derived from an EMBL/GenBank/DDBJ whole genome shotgun (WGS) entry which is preliminary data.</text>
</comment>